<evidence type="ECO:0000256" key="1">
    <source>
        <dbReference type="ARBA" id="ARBA00004196"/>
    </source>
</evidence>
<feature type="region of interest" description="Disordered" evidence="4">
    <location>
        <begin position="827"/>
        <end position="860"/>
    </location>
</feature>
<dbReference type="SUPFAM" id="SSF49265">
    <property type="entry name" value="Fibronectin type III"/>
    <property type="match status" value="1"/>
</dbReference>
<keyword evidence="3" id="KW-0677">Repeat</keyword>
<dbReference type="PROSITE" id="PS50012">
    <property type="entry name" value="RCC1_3"/>
    <property type="match status" value="6"/>
</dbReference>
<dbReference type="SUPFAM" id="SSF50985">
    <property type="entry name" value="RCC1/BLIP-II"/>
    <property type="match status" value="1"/>
</dbReference>
<dbReference type="InterPro" id="IPR025883">
    <property type="entry name" value="Cadherin-like_domain"/>
</dbReference>
<dbReference type="PROSITE" id="PS50853">
    <property type="entry name" value="FN3"/>
    <property type="match status" value="1"/>
</dbReference>
<dbReference type="Pfam" id="PF09479">
    <property type="entry name" value="Flg_new"/>
    <property type="match status" value="1"/>
</dbReference>
<dbReference type="PANTHER" id="PTHR22872">
    <property type="entry name" value="BTK-BINDING PROTEIN-RELATED"/>
    <property type="match status" value="1"/>
</dbReference>
<organism evidence="7 8">
    <name type="scientific">Cohnella cholangitidis</name>
    <dbReference type="NCBI Taxonomy" id="2598458"/>
    <lineage>
        <taxon>Bacteria</taxon>
        <taxon>Bacillati</taxon>
        <taxon>Bacillota</taxon>
        <taxon>Bacilli</taxon>
        <taxon>Bacillales</taxon>
        <taxon>Paenibacillaceae</taxon>
        <taxon>Cohnella</taxon>
    </lineage>
</organism>
<sequence>MEGSMWTRNDRFRGGMIMKRFIRLFMCFAVLLGAIPFIQMKTTTAAAEYVVAPRIATGYYHSLVLVTDGTVYGWGQNTEGQLGIGTISGKNVPVKVKNLDRVKSIATGIRSSYAIKEDGTLWAWGMNGNGQLGDGTTITRTEPVQITGIPSGVKSLSTGIGYHTLAIDNDGNVWAWGTNSGGELGDGTTIQRNSPVKIAGLDDVVAVAAGGWHSLAVKSDGTVWTWGNNEYGELGDGTKISRSTPQQIGISGVKSVSAGNNHSLAVKEDGTVWSWGRNTWGMLGDSTGYDRLTPVQTSLVSDVKAVVGGGNHSYAVTNGGKVWAWGVNTQGQIGDGTWEWRYTPVEITTLSDIEMLGAGGFNGIAMEKDGTVWVWGFNASGELGDGTAEERRIPVINKSVADLTSPTIVDPAITAADITQTAVTLSWTPATDNLSKQNELEYRIYRVASSNPGTVSAIESSGTPLGAYEANINTKQITGLFGGQTYHFAILVKDKAGKKSAYQKKTVKMLPVPTYVVIYEGNGETGGEPPIDSYEYWVDEMAEVLGNTDALEKTGFTFGGWNTQRDGKGTDYAAGSTLIMPASDVVLFAKWIPGPDTTAPTVNAYSPLQDAADVPVHKPLTLGFDEDVTPVAGKYIIVKNSDGSLFETIAATDTNKVTVSGSTVTISPTVPWNRSSDYVVRIEPGAFADEAGNAYAGISDDTTWRFSSAAEAVVPGDDATLGSLSLKSNNNVLIGLDPLFARETSSYRVNVAYDVTSVSVTAATYDSRASVTASVYGSSNDPTKGPILLNGGQPSEQLQLVEGINRIELGVRAEDGTSNKYTISVTRATAPSVPGTNPGTGSGSGPGSAPEAPAEPSTKVSISGQALKGLVSERSVVENGSNRLILTVNTAAFLERLAKEKETPSIVIASETPGSNAVVLELTGDVVQALGAKEAILEIRTANGSYRLPAALVPIDSLTGRFGAAGDTAKVTFRIEITQLGVAEFANLRLIGSPVEFRITAAYGAREAELDKFGAYVERTIPISAGAGADRITTAVVLEADGSVRHVPTLIADRDGKSVAVIRSLTNSKYALIWHPVAFGDVEGHWSQAEVNDLASRMVVSGKRGDRYDPSAAITRAEFTAILVRALGLSDQGEAARFKDVPSGAWYLGAVGKALEYGIVKGGTGDRFNPDQAITREEAASMIASAMRLTGLSADLDDSATATALAPFEDRDSVSGWAKEAMAAAIDKGLLKGNDSKLMPKSSITRAETAILVHRLLEKSKFINSN</sequence>
<dbReference type="InterPro" id="IPR058923">
    <property type="entry name" value="RCC1-like_dom"/>
</dbReference>
<dbReference type="GO" id="GO:0030313">
    <property type="term" value="C:cell envelope"/>
    <property type="evidence" value="ECO:0007669"/>
    <property type="project" value="UniProtKB-SubCell"/>
</dbReference>
<dbReference type="InterPro" id="IPR013783">
    <property type="entry name" value="Ig-like_fold"/>
</dbReference>
<evidence type="ECO:0000256" key="4">
    <source>
        <dbReference type="SAM" id="MobiDB-lite"/>
    </source>
</evidence>
<protein>
    <submittedName>
        <fullName evidence="7">Uncharacterized protein</fullName>
    </submittedName>
</protein>
<accession>A0A7G5C0L9</accession>
<gene>
    <name evidence="7" type="ORF">FPL14_17330</name>
</gene>
<dbReference type="CDD" id="cd00063">
    <property type="entry name" value="FN3"/>
    <property type="match status" value="1"/>
</dbReference>
<feature type="domain" description="Fibronectin type-III" evidence="5">
    <location>
        <begin position="409"/>
        <end position="512"/>
    </location>
</feature>
<name>A0A7G5C0L9_9BACL</name>
<dbReference type="Pfam" id="PF00415">
    <property type="entry name" value="RCC1"/>
    <property type="match status" value="1"/>
</dbReference>
<dbReference type="AlphaFoldDB" id="A0A7G5C0L9"/>
<feature type="domain" description="SLH" evidence="6">
    <location>
        <begin position="1074"/>
        <end position="1133"/>
    </location>
</feature>
<dbReference type="Pfam" id="PF25390">
    <property type="entry name" value="WD40_RLD"/>
    <property type="match status" value="1"/>
</dbReference>
<evidence type="ECO:0000259" key="6">
    <source>
        <dbReference type="PROSITE" id="PS51272"/>
    </source>
</evidence>
<dbReference type="InterPro" id="IPR013378">
    <property type="entry name" value="InlB-like_B-rpt"/>
</dbReference>
<dbReference type="InterPro" id="IPR001119">
    <property type="entry name" value="SLH_dom"/>
</dbReference>
<feature type="compositionally biased region" description="Low complexity" evidence="4">
    <location>
        <begin position="847"/>
        <end position="858"/>
    </location>
</feature>
<dbReference type="Gene3D" id="2.60.40.4270">
    <property type="entry name" value="Listeria-Bacteroides repeat domain"/>
    <property type="match status" value="1"/>
</dbReference>
<dbReference type="InterPro" id="IPR036116">
    <property type="entry name" value="FN3_sf"/>
</dbReference>
<dbReference type="Pfam" id="PF12733">
    <property type="entry name" value="Cadherin-like"/>
    <property type="match status" value="1"/>
</dbReference>
<dbReference type="PRINTS" id="PR00633">
    <property type="entry name" value="RCCNDNSATION"/>
</dbReference>
<dbReference type="PROSITE" id="PS00626">
    <property type="entry name" value="RCC1_2"/>
    <property type="match status" value="3"/>
</dbReference>
<keyword evidence="8" id="KW-1185">Reference proteome</keyword>
<dbReference type="EMBL" id="CP041969">
    <property type="protein sequence ID" value="QMV42753.1"/>
    <property type="molecule type" value="Genomic_DNA"/>
</dbReference>
<evidence type="ECO:0000313" key="7">
    <source>
        <dbReference type="EMBL" id="QMV42753.1"/>
    </source>
</evidence>
<dbReference type="KEGG" id="cchl:FPL14_17330"/>
<evidence type="ECO:0000256" key="3">
    <source>
        <dbReference type="ARBA" id="ARBA00022737"/>
    </source>
</evidence>
<dbReference type="Gene3D" id="2.60.40.10">
    <property type="entry name" value="Immunoglobulins"/>
    <property type="match status" value="1"/>
</dbReference>
<dbReference type="InterPro" id="IPR042229">
    <property type="entry name" value="Listeria/Bacterioides_rpt_sf"/>
</dbReference>
<dbReference type="Proteomes" id="UP000515679">
    <property type="component" value="Chromosome"/>
</dbReference>
<dbReference type="PROSITE" id="PS51272">
    <property type="entry name" value="SLH"/>
    <property type="match status" value="3"/>
</dbReference>
<dbReference type="Pfam" id="PF13205">
    <property type="entry name" value="Big_5"/>
    <property type="match status" value="1"/>
</dbReference>
<evidence type="ECO:0000256" key="2">
    <source>
        <dbReference type="ARBA" id="ARBA00022729"/>
    </source>
</evidence>
<evidence type="ECO:0000313" key="8">
    <source>
        <dbReference type="Proteomes" id="UP000515679"/>
    </source>
</evidence>
<feature type="domain" description="SLH" evidence="6">
    <location>
        <begin position="1205"/>
        <end position="1266"/>
    </location>
</feature>
<reference evidence="7 8" key="1">
    <citation type="submission" date="2019-07" db="EMBL/GenBank/DDBJ databases">
        <authorList>
            <person name="Kim J.K."/>
            <person name="Cheong H.-M."/>
            <person name="Choi Y."/>
            <person name="Hwang K.J."/>
            <person name="Lee S."/>
            <person name="Choi C."/>
        </authorList>
    </citation>
    <scope>NUCLEOTIDE SEQUENCE [LARGE SCALE GENOMIC DNA]</scope>
    <source>
        <strain evidence="7 8">KS 22</strain>
    </source>
</reference>
<comment type="subcellular location">
    <subcellularLocation>
        <location evidence="1">Cell envelope</location>
    </subcellularLocation>
</comment>
<dbReference type="SMART" id="SM00060">
    <property type="entry name" value="FN3"/>
    <property type="match status" value="1"/>
</dbReference>
<dbReference type="Pfam" id="PF00395">
    <property type="entry name" value="SLH"/>
    <property type="match status" value="3"/>
</dbReference>
<dbReference type="InterPro" id="IPR032812">
    <property type="entry name" value="SbsA_Ig"/>
</dbReference>
<dbReference type="InterPro" id="IPR009091">
    <property type="entry name" value="RCC1/BLIP-II"/>
</dbReference>
<dbReference type="InterPro" id="IPR051625">
    <property type="entry name" value="Signaling_Regulatory_Domain"/>
</dbReference>
<dbReference type="Gene3D" id="2.130.10.30">
    <property type="entry name" value="Regulator of chromosome condensation 1/beta-lactamase-inhibitor protein II"/>
    <property type="match status" value="2"/>
</dbReference>
<evidence type="ECO:0000259" key="5">
    <source>
        <dbReference type="PROSITE" id="PS50853"/>
    </source>
</evidence>
<proteinExistence type="predicted"/>
<dbReference type="InterPro" id="IPR003961">
    <property type="entry name" value="FN3_dom"/>
</dbReference>
<dbReference type="InterPro" id="IPR000408">
    <property type="entry name" value="Reg_chr_condens"/>
</dbReference>
<feature type="domain" description="SLH" evidence="6">
    <location>
        <begin position="1134"/>
        <end position="1197"/>
    </location>
</feature>
<keyword evidence="2" id="KW-0732">Signal</keyword>